<comment type="caution">
    <text evidence="2">The sequence shown here is derived from an EMBL/GenBank/DDBJ whole genome shotgun (WGS) entry which is preliminary data.</text>
</comment>
<dbReference type="InterPro" id="IPR011011">
    <property type="entry name" value="Znf_FYVE_PHD"/>
</dbReference>
<reference evidence="3" key="1">
    <citation type="submission" date="2014-03" db="EMBL/GenBank/DDBJ databases">
        <title>The Genome Sequence of Puccinia striiformis f. sp. tritici PST-78.</title>
        <authorList>
            <consortium name="The Broad Institute Genome Sequencing Platform"/>
            <person name="Cuomo C."/>
            <person name="Hulbert S."/>
            <person name="Chen X."/>
            <person name="Walker B."/>
            <person name="Young S.K."/>
            <person name="Zeng Q."/>
            <person name="Gargeya S."/>
            <person name="Fitzgerald M."/>
            <person name="Haas B."/>
            <person name="Abouelleil A."/>
            <person name="Alvarado L."/>
            <person name="Arachchi H.M."/>
            <person name="Berlin A.M."/>
            <person name="Chapman S.B."/>
            <person name="Goldberg J."/>
            <person name="Griggs A."/>
            <person name="Gujja S."/>
            <person name="Hansen M."/>
            <person name="Howarth C."/>
            <person name="Imamovic A."/>
            <person name="Larimer J."/>
            <person name="McCowan C."/>
            <person name="Montmayeur A."/>
            <person name="Murphy C."/>
            <person name="Neiman D."/>
            <person name="Pearson M."/>
            <person name="Priest M."/>
            <person name="Roberts A."/>
            <person name="Saif S."/>
            <person name="Shea T."/>
            <person name="Sisk P."/>
            <person name="Sykes S."/>
            <person name="Wortman J."/>
            <person name="Nusbaum C."/>
            <person name="Birren B."/>
        </authorList>
    </citation>
    <scope>NUCLEOTIDE SEQUENCE [LARGE SCALE GENOMIC DNA]</scope>
    <source>
        <strain evidence="3">race PST-78</strain>
    </source>
</reference>
<protein>
    <submittedName>
        <fullName evidence="2">Uncharacterized protein</fullName>
    </submittedName>
</protein>
<gene>
    <name evidence="2" type="ORF">PSTG_18174</name>
</gene>
<evidence type="ECO:0000313" key="2">
    <source>
        <dbReference type="EMBL" id="KNE88426.1"/>
    </source>
</evidence>
<keyword evidence="3" id="KW-1185">Reference proteome</keyword>
<feature type="region of interest" description="Disordered" evidence="1">
    <location>
        <begin position="110"/>
        <end position="147"/>
    </location>
</feature>
<name>A0A0L0UN70_9BASI</name>
<sequence>MVCSKYAHSDCLGLSGRVTDIILNDPGVFWLCFSCRERRLNFVDLAGATRAAFNALRTDFNQLYRSFEEHNKCIGDVPISMFGRDTRDISTNTDEPASVASNVCESNMYQNSSTAKESDSLLPAPSAPATMMTRKKKAKKSSPLSSE</sequence>
<accession>A0A0L0UN70</accession>
<dbReference type="Proteomes" id="UP000054564">
    <property type="component" value="Unassembled WGS sequence"/>
</dbReference>
<dbReference type="SUPFAM" id="SSF57903">
    <property type="entry name" value="FYVE/PHD zinc finger"/>
    <property type="match status" value="1"/>
</dbReference>
<dbReference type="EMBL" id="AJIL01002016">
    <property type="protein sequence ID" value="KNE88426.1"/>
    <property type="molecule type" value="Genomic_DNA"/>
</dbReference>
<evidence type="ECO:0000313" key="3">
    <source>
        <dbReference type="Proteomes" id="UP000054564"/>
    </source>
</evidence>
<evidence type="ECO:0000256" key="1">
    <source>
        <dbReference type="SAM" id="MobiDB-lite"/>
    </source>
</evidence>
<feature type="non-terminal residue" evidence="2">
    <location>
        <position position="147"/>
    </location>
</feature>
<organism evidence="2 3">
    <name type="scientific">Puccinia striiformis f. sp. tritici PST-78</name>
    <dbReference type="NCBI Taxonomy" id="1165861"/>
    <lineage>
        <taxon>Eukaryota</taxon>
        <taxon>Fungi</taxon>
        <taxon>Dikarya</taxon>
        <taxon>Basidiomycota</taxon>
        <taxon>Pucciniomycotina</taxon>
        <taxon>Pucciniomycetes</taxon>
        <taxon>Pucciniales</taxon>
        <taxon>Pucciniaceae</taxon>
        <taxon>Puccinia</taxon>
    </lineage>
</organism>
<dbReference type="AlphaFoldDB" id="A0A0L0UN70"/>
<proteinExistence type="predicted"/>